<organism evidence="1 2">
    <name type="scientific">Catharanthus roseus</name>
    <name type="common">Madagascar periwinkle</name>
    <name type="synonym">Vinca rosea</name>
    <dbReference type="NCBI Taxonomy" id="4058"/>
    <lineage>
        <taxon>Eukaryota</taxon>
        <taxon>Viridiplantae</taxon>
        <taxon>Streptophyta</taxon>
        <taxon>Embryophyta</taxon>
        <taxon>Tracheophyta</taxon>
        <taxon>Spermatophyta</taxon>
        <taxon>Magnoliopsida</taxon>
        <taxon>eudicotyledons</taxon>
        <taxon>Gunneridae</taxon>
        <taxon>Pentapetalae</taxon>
        <taxon>asterids</taxon>
        <taxon>lamiids</taxon>
        <taxon>Gentianales</taxon>
        <taxon>Apocynaceae</taxon>
        <taxon>Rauvolfioideae</taxon>
        <taxon>Vinceae</taxon>
        <taxon>Catharanthinae</taxon>
        <taxon>Catharanthus</taxon>
    </lineage>
</organism>
<proteinExistence type="predicted"/>
<evidence type="ECO:0000313" key="2">
    <source>
        <dbReference type="Proteomes" id="UP001060085"/>
    </source>
</evidence>
<comment type="caution">
    <text evidence="1">The sequence shown here is derived from an EMBL/GenBank/DDBJ whole genome shotgun (WGS) entry which is preliminary data.</text>
</comment>
<sequence length="432" mass="48992">MEFLQFRKVFVYWLGTEPFLYIAEPEFLKSISSGVMGKSWGKPTVFRKDREPMFGSGLVMVEGEDWVRHRHVITPAFSPANLKAMSSLMVESAKKMVEEWKTAVMNPEKQEIDVEKDIISTAGEIIAKTSFGLSYENGRKVFEKLRAMQITLFNSNRYVGVPFSKLLCPKQTLNAKRLGKEIDKLLLEIIAARNQSFEEEGRGPEQDLLGLLLAQNRVNGEKRKTLSTRELVDECKTFFFGGHETTALALTWTLLCLAMHPSWQHQLREEIRQVMGEGGEMDTTMLASLNKMGWVMKEVLRLYPPAPNVQRQTRGEIGVENGVIPAGTNMWIDVVSMHHDKDLWGEDVNEFKPQRFKDDMHGGCKHKMGFLPFGFGGRMCVGKNLTTMEYKIVLTLILTTFSLTLSPNYSHSPTICLSLRPTHGLPLILTPL</sequence>
<name>A0ACC0A070_CATRO</name>
<reference evidence="2" key="1">
    <citation type="journal article" date="2023" name="Nat. Plants">
        <title>Single-cell RNA sequencing provides a high-resolution roadmap for understanding the multicellular compartmentation of specialized metabolism.</title>
        <authorList>
            <person name="Sun S."/>
            <person name="Shen X."/>
            <person name="Li Y."/>
            <person name="Li Y."/>
            <person name="Wang S."/>
            <person name="Li R."/>
            <person name="Zhang H."/>
            <person name="Shen G."/>
            <person name="Guo B."/>
            <person name="Wei J."/>
            <person name="Xu J."/>
            <person name="St-Pierre B."/>
            <person name="Chen S."/>
            <person name="Sun C."/>
        </authorList>
    </citation>
    <scope>NUCLEOTIDE SEQUENCE [LARGE SCALE GENOMIC DNA]</scope>
</reference>
<dbReference type="Proteomes" id="UP001060085">
    <property type="component" value="Linkage Group LG07"/>
</dbReference>
<dbReference type="EMBL" id="CM044707">
    <property type="protein sequence ID" value="KAI5652793.1"/>
    <property type="molecule type" value="Genomic_DNA"/>
</dbReference>
<keyword evidence="2" id="KW-1185">Reference proteome</keyword>
<accession>A0ACC0A070</accession>
<evidence type="ECO:0000313" key="1">
    <source>
        <dbReference type="EMBL" id="KAI5652793.1"/>
    </source>
</evidence>
<gene>
    <name evidence="1" type="ORF">M9H77_29980</name>
</gene>
<protein>
    <submittedName>
        <fullName evidence="1">Uncharacterized protein</fullName>
    </submittedName>
</protein>